<comment type="caution">
    <text evidence="3">The sequence shown here is derived from an EMBL/GenBank/DDBJ whole genome shotgun (WGS) entry which is preliminary data.</text>
</comment>
<evidence type="ECO:0000259" key="2">
    <source>
        <dbReference type="PROSITE" id="PS50914"/>
    </source>
</evidence>
<name>A0ABT9G864_LEPDI</name>
<dbReference type="PROSITE" id="PS51257">
    <property type="entry name" value="PROKAR_LIPOPROTEIN"/>
    <property type="match status" value="1"/>
</dbReference>
<dbReference type="SMART" id="SM00749">
    <property type="entry name" value="BON"/>
    <property type="match status" value="1"/>
</dbReference>
<dbReference type="Pfam" id="PF04972">
    <property type="entry name" value="BON"/>
    <property type="match status" value="1"/>
</dbReference>
<protein>
    <submittedName>
        <fullName evidence="3">BON domain-containing protein</fullName>
    </submittedName>
</protein>
<dbReference type="PROSITE" id="PS50914">
    <property type="entry name" value="BON"/>
    <property type="match status" value="1"/>
</dbReference>
<dbReference type="EMBL" id="JAUZEE010000013">
    <property type="protein sequence ID" value="MDP4302676.1"/>
    <property type="molecule type" value="Genomic_DNA"/>
</dbReference>
<dbReference type="InterPro" id="IPR051686">
    <property type="entry name" value="Lipoprotein_DolP"/>
</dbReference>
<feature type="signal peptide" evidence="1">
    <location>
        <begin position="1"/>
        <end position="20"/>
    </location>
</feature>
<reference evidence="3 4" key="1">
    <citation type="submission" date="2023-08" db="EMBL/GenBank/DDBJ databases">
        <authorList>
            <person name="Roldan D.M."/>
            <person name="Menes R.J."/>
        </authorList>
    </citation>
    <scope>NUCLEOTIDE SEQUENCE [LARGE SCALE GENOMIC DNA]</scope>
    <source>
        <strain evidence="3 4">CCM 2812</strain>
    </source>
</reference>
<dbReference type="InterPro" id="IPR007055">
    <property type="entry name" value="BON_dom"/>
</dbReference>
<evidence type="ECO:0000313" key="4">
    <source>
        <dbReference type="Proteomes" id="UP001235760"/>
    </source>
</evidence>
<dbReference type="PANTHER" id="PTHR34606:SF15">
    <property type="entry name" value="BON DOMAIN-CONTAINING PROTEIN"/>
    <property type="match status" value="1"/>
</dbReference>
<dbReference type="InterPro" id="IPR014004">
    <property type="entry name" value="Transpt-assoc_nodulatn_dom_bac"/>
</dbReference>
<proteinExistence type="predicted"/>
<dbReference type="PANTHER" id="PTHR34606">
    <property type="entry name" value="BON DOMAIN-CONTAINING PROTEIN"/>
    <property type="match status" value="1"/>
</dbReference>
<keyword evidence="4" id="KW-1185">Reference proteome</keyword>
<keyword evidence="1" id="KW-0732">Signal</keyword>
<sequence>MNKYTGVWVCGALLATMMLASGCSKQPEAPVPTSASKATVANVSDIDVTEHVRTALRQSDLLKGFDINVVTLKGDVRLIGVLDSQAQIDEAIKIARASDGTHTIHDELTMKK</sequence>
<dbReference type="Gene3D" id="3.30.1340.30">
    <property type="match status" value="1"/>
</dbReference>
<dbReference type="RefSeq" id="WP_305751212.1">
    <property type="nucleotide sequence ID" value="NZ_JAUZEE010000013.1"/>
</dbReference>
<evidence type="ECO:0000313" key="3">
    <source>
        <dbReference type="EMBL" id="MDP4302676.1"/>
    </source>
</evidence>
<feature type="domain" description="BON" evidence="2">
    <location>
        <begin position="44"/>
        <end position="112"/>
    </location>
</feature>
<organism evidence="3 4">
    <name type="scientific">Leptothrix discophora</name>
    <dbReference type="NCBI Taxonomy" id="89"/>
    <lineage>
        <taxon>Bacteria</taxon>
        <taxon>Pseudomonadati</taxon>
        <taxon>Pseudomonadota</taxon>
        <taxon>Betaproteobacteria</taxon>
        <taxon>Burkholderiales</taxon>
        <taxon>Sphaerotilaceae</taxon>
        <taxon>Leptothrix</taxon>
    </lineage>
</organism>
<dbReference type="Proteomes" id="UP001235760">
    <property type="component" value="Unassembled WGS sequence"/>
</dbReference>
<evidence type="ECO:0000256" key="1">
    <source>
        <dbReference type="SAM" id="SignalP"/>
    </source>
</evidence>
<feature type="chain" id="PRO_5045254983" evidence="1">
    <location>
        <begin position="21"/>
        <end position="112"/>
    </location>
</feature>
<gene>
    <name evidence="3" type="ORF">Q8X39_18720</name>
</gene>
<accession>A0ABT9G864</accession>